<name>A0ABQ4VSL0_9FLAO</name>
<reference evidence="1 2" key="1">
    <citation type="submission" date="2021-11" db="EMBL/GenBank/DDBJ databases">
        <title>Draft genome sequence of Capnocytophaga sp. strain KC07075 isolated from cat oral cavity.</title>
        <authorList>
            <person name="Suzuki M."/>
            <person name="Imaoka K."/>
            <person name="Kimura M."/>
            <person name="Morikawa S."/>
            <person name="Maeda K."/>
        </authorList>
    </citation>
    <scope>NUCLEOTIDE SEQUENCE [LARGE SCALE GENOMIC DNA]</scope>
    <source>
        <strain evidence="1 2">KC07079</strain>
    </source>
</reference>
<evidence type="ECO:0008006" key="3">
    <source>
        <dbReference type="Google" id="ProtNLM"/>
    </source>
</evidence>
<evidence type="ECO:0000313" key="2">
    <source>
        <dbReference type="Proteomes" id="UP001208692"/>
    </source>
</evidence>
<sequence length="292" mass="32862">MARSIQDIQQEIYQAKASEPALDELNSTSKTAIWRLWIYIVSVAIWTLEKIFDQHRKEVDELLSELKPHTARWYRNKALAFQYGFDLKEDSDVFLPPTPSQGGGASAEEQIANSKIVKYSAVIEKDTGQLIVKIATETAGKLQPISPTQQQAFEAYIAEIKDAGVRITVTNYLPDRLILDLVVYYDPLVLDENGTHRLNAGKPVEEAIEAYMKELPFNGELVLAHLIDKLQQVEGVKIPHLLEARSAWIDPNTQGYGMAQPISVATIPESGYFEVSFENQAFKSNITYIAKY</sequence>
<dbReference type="RefSeq" id="WP_264857607.1">
    <property type="nucleotide sequence ID" value="NZ_BQKB01000071.1"/>
</dbReference>
<dbReference type="EMBL" id="BQKB01000071">
    <property type="protein sequence ID" value="GJM54203.1"/>
    <property type="molecule type" value="Genomic_DNA"/>
</dbReference>
<proteinExistence type="predicted"/>
<accession>A0ABQ4VSL0</accession>
<organism evidence="1 2">
    <name type="scientific">Capnocytophaga catalasegens</name>
    <dbReference type="NCBI Taxonomy" id="1004260"/>
    <lineage>
        <taxon>Bacteria</taxon>
        <taxon>Pseudomonadati</taxon>
        <taxon>Bacteroidota</taxon>
        <taxon>Flavobacteriia</taxon>
        <taxon>Flavobacteriales</taxon>
        <taxon>Flavobacteriaceae</taxon>
        <taxon>Capnocytophaga</taxon>
    </lineage>
</organism>
<comment type="caution">
    <text evidence="1">The sequence shown here is derived from an EMBL/GenBank/DDBJ whole genome shotgun (WGS) entry which is preliminary data.</text>
</comment>
<protein>
    <recommendedName>
        <fullName evidence="3">Nucleotidyltransferase</fullName>
    </recommendedName>
</protein>
<keyword evidence="2" id="KW-1185">Reference proteome</keyword>
<evidence type="ECO:0000313" key="1">
    <source>
        <dbReference type="EMBL" id="GJM54203.1"/>
    </source>
</evidence>
<dbReference type="Proteomes" id="UP001208692">
    <property type="component" value="Unassembled WGS sequence"/>
</dbReference>
<gene>
    <name evidence="1" type="ORF">RCZ16_25190</name>
</gene>